<dbReference type="EMBL" id="JAEPDI010000002">
    <property type="protein sequence ID" value="MCG7938121.1"/>
    <property type="molecule type" value="Genomic_DNA"/>
</dbReference>
<reference evidence="1" key="1">
    <citation type="journal article" date="2021" name="Proc. Natl. Acad. Sci. U.S.A.">
        <title>Global biogeography of chemosynthetic symbionts reveals both localized and globally distributed symbiont groups. .</title>
        <authorList>
            <person name="Osvatic J.T."/>
            <person name="Wilkins L.G.E."/>
            <person name="Leibrecht L."/>
            <person name="Leray M."/>
            <person name="Zauner S."/>
            <person name="Polzin J."/>
            <person name="Camacho Y."/>
            <person name="Gros O."/>
            <person name="van Gils J.A."/>
            <person name="Eisen J.A."/>
            <person name="Petersen J.M."/>
            <person name="Yuen B."/>
        </authorList>
    </citation>
    <scope>NUCLEOTIDE SEQUENCE</scope>
    <source>
        <strain evidence="1">MAGL173</strain>
    </source>
</reference>
<evidence type="ECO:0000313" key="1">
    <source>
        <dbReference type="EMBL" id="MCG7938121.1"/>
    </source>
</evidence>
<dbReference type="AlphaFoldDB" id="A0A9E4K1Y3"/>
<proteinExistence type="predicted"/>
<organism evidence="1 2">
    <name type="scientific">Candidatus Thiodiazotropha lotti</name>
    <dbReference type="NCBI Taxonomy" id="2792787"/>
    <lineage>
        <taxon>Bacteria</taxon>
        <taxon>Pseudomonadati</taxon>
        <taxon>Pseudomonadota</taxon>
        <taxon>Gammaproteobacteria</taxon>
        <taxon>Chromatiales</taxon>
        <taxon>Sedimenticolaceae</taxon>
        <taxon>Candidatus Thiodiazotropha</taxon>
    </lineage>
</organism>
<gene>
    <name evidence="1" type="ORF">JAZ04_04580</name>
</gene>
<accession>A0A9E4K1Y3</accession>
<comment type="caution">
    <text evidence="1">The sequence shown here is derived from an EMBL/GenBank/DDBJ whole genome shotgun (WGS) entry which is preliminary data.</text>
</comment>
<name>A0A9E4K1Y3_9GAMM</name>
<sequence>MSEPLKDTYTFLTGATNDKEFVVVASVVDELGDRSPAQLYLWLGDDWYDVDTYGWSTAGLCVVKQEKPTVVCVSNAGDVATAATGGIRGEERIGEGGETPRQLGRIRSVRAIDGLAHAAGMGRQVYRRESNGDWRAIDSGVRRQKKDGNVVGFEGIDGFDKNDIYAAGWNGEIWHYDGQAWRQIDSPTDQILSNLVCGGDGYVYACGRRGLLLCGRGDEWRVIRQESTIEDIWGLAWFNDSLYLATMRAVYRLSDEVLELVDFGDDLPATCHHLATGDGVLCSIGEKDVMLFDGQQWERLD</sequence>
<evidence type="ECO:0000313" key="2">
    <source>
        <dbReference type="Proteomes" id="UP000886687"/>
    </source>
</evidence>
<protein>
    <submittedName>
        <fullName evidence="1">Uncharacterized protein</fullName>
    </submittedName>
</protein>
<dbReference type="Proteomes" id="UP000886687">
    <property type="component" value="Unassembled WGS sequence"/>
</dbReference>